<dbReference type="PANTHER" id="PTHR22950">
    <property type="entry name" value="AMINO ACID TRANSPORTER"/>
    <property type="match status" value="1"/>
</dbReference>
<feature type="transmembrane region" description="Helical" evidence="6">
    <location>
        <begin position="159"/>
        <end position="178"/>
    </location>
</feature>
<proteinExistence type="predicted"/>
<feature type="transmembrane region" description="Helical" evidence="6">
    <location>
        <begin position="372"/>
        <end position="393"/>
    </location>
</feature>
<keyword evidence="4 6" id="KW-0472">Membrane</keyword>
<feature type="compositionally biased region" description="Low complexity" evidence="5">
    <location>
        <begin position="578"/>
        <end position="592"/>
    </location>
</feature>
<dbReference type="GO" id="GO:0015179">
    <property type="term" value="F:L-amino acid transmembrane transporter activity"/>
    <property type="evidence" value="ECO:0007669"/>
    <property type="project" value="TreeGrafter"/>
</dbReference>
<feature type="region of interest" description="Disordered" evidence="5">
    <location>
        <begin position="545"/>
        <end position="604"/>
    </location>
</feature>
<feature type="transmembrane region" description="Helical" evidence="6">
    <location>
        <begin position="257"/>
        <end position="282"/>
    </location>
</feature>
<accession>A0A0N7Z9X7</accession>
<evidence type="ECO:0000256" key="5">
    <source>
        <dbReference type="SAM" id="MobiDB-lite"/>
    </source>
</evidence>
<evidence type="ECO:0000256" key="4">
    <source>
        <dbReference type="ARBA" id="ARBA00023136"/>
    </source>
</evidence>
<evidence type="ECO:0000256" key="1">
    <source>
        <dbReference type="ARBA" id="ARBA00004141"/>
    </source>
</evidence>
<feature type="transmembrane region" description="Helical" evidence="6">
    <location>
        <begin position="12"/>
        <end position="34"/>
    </location>
</feature>
<keyword evidence="3 6" id="KW-1133">Transmembrane helix</keyword>
<protein>
    <recommendedName>
        <fullName evidence="7">Amino acid transporter transmembrane domain-containing protein</fullName>
    </recommendedName>
</protein>
<feature type="transmembrane region" description="Helical" evidence="6">
    <location>
        <begin position="347"/>
        <end position="366"/>
    </location>
</feature>
<name>A0A0N7Z9X7_SCYOL</name>
<dbReference type="PANTHER" id="PTHR22950:SF677">
    <property type="entry name" value="AMINO ACID TRANSPORTER TRANSMEMBRANE DOMAIN-CONTAINING PROTEIN"/>
    <property type="match status" value="1"/>
</dbReference>
<evidence type="ECO:0000256" key="6">
    <source>
        <dbReference type="SAM" id="Phobius"/>
    </source>
</evidence>
<feature type="compositionally biased region" description="Low complexity" evidence="5">
    <location>
        <begin position="493"/>
        <end position="506"/>
    </location>
</feature>
<feature type="domain" description="Amino acid transporter transmembrane" evidence="7">
    <location>
        <begin position="111"/>
        <end position="423"/>
    </location>
</feature>
<evidence type="ECO:0000313" key="8">
    <source>
        <dbReference type="EMBL" id="JAI57280.1"/>
    </source>
</evidence>
<reference evidence="8" key="1">
    <citation type="submission" date="2015-09" db="EMBL/GenBank/DDBJ databases">
        <title>Scylla olivacea transcriptome.</title>
        <authorList>
            <person name="Ikhwanuddin M."/>
        </authorList>
    </citation>
    <scope>NUCLEOTIDE SEQUENCE</scope>
</reference>
<feature type="region of interest" description="Disordered" evidence="5">
    <location>
        <begin position="87"/>
        <end position="108"/>
    </location>
</feature>
<feature type="transmembrane region" description="Helical" evidence="6">
    <location>
        <begin position="40"/>
        <end position="62"/>
    </location>
</feature>
<feature type="transmembrane region" description="Helical" evidence="6">
    <location>
        <begin position="225"/>
        <end position="245"/>
    </location>
</feature>
<sequence>MGHHVAPGITSPVKMVANIFVSFIGAGMLGLPFAYKESGIMEGAIIMALVGYLSVSAMLMLVDCKYAILSSGGRAGGRSIIMETKVPLIPPDSTDDEDDDERHPPIPSTDLTYGDVGLYALGPGGKRLVDIAIVVSQLGFCCGYLIYLCKNLNTYVSGVSQQLWLLFLLPPLYFLTLLRHLNKLAIFSLFAQFSNVLALTVVFWFDFSHSEEVPFTPKEFSIKGFPFFFAVAIYCYEGAGMILSLEESMAEHMREKFRSIFVCTMGGLTTLYICFGVSGYASFGPHTMDIITLNLPHGQGSIIDFAAVVKICLGVSLFFTYPMMLFPVTHLLDKSLGFTSAPHRGNVVRLVLVAMTGVVVSAVPNFAVLMSLIGATCCTLLAFILPAAFHLSIFRQRLTRRQRYFDLLLITLGVLGSVVGLWDAFDRMSQAHDPLLAVDEFSSHKNASVHHQTVPPHLAVSHTTTPILANISEAVKKYGLEGQLGQGPSKAVSAGPHPTTAPSSAALPSLGARAEVPSAIGSQSISGKAVPVGQPNALASAALPEAVPSSGDVPGSASLSKVVSRTESPQSAVLSGTVPVSASSSSSASQGVPPGGPASGVNHSAGVAVPKVMAASPLPPVTARVPPT</sequence>
<feature type="domain" description="Amino acid transporter transmembrane" evidence="7">
    <location>
        <begin position="10"/>
        <end position="67"/>
    </location>
</feature>
<feature type="transmembrane region" description="Helical" evidence="6">
    <location>
        <begin position="128"/>
        <end position="147"/>
    </location>
</feature>
<comment type="subcellular location">
    <subcellularLocation>
        <location evidence="1">Membrane</location>
        <topology evidence="1">Multi-pass membrane protein</topology>
    </subcellularLocation>
</comment>
<feature type="transmembrane region" description="Helical" evidence="6">
    <location>
        <begin position="185"/>
        <end position="205"/>
    </location>
</feature>
<evidence type="ECO:0000259" key="7">
    <source>
        <dbReference type="Pfam" id="PF01490"/>
    </source>
</evidence>
<dbReference type="AlphaFoldDB" id="A0A0N7Z9X7"/>
<dbReference type="Pfam" id="PF01490">
    <property type="entry name" value="Aa_trans"/>
    <property type="match status" value="2"/>
</dbReference>
<evidence type="ECO:0000256" key="3">
    <source>
        <dbReference type="ARBA" id="ARBA00022989"/>
    </source>
</evidence>
<feature type="compositionally biased region" description="Polar residues" evidence="5">
    <location>
        <begin position="557"/>
        <end position="574"/>
    </location>
</feature>
<dbReference type="GO" id="GO:0005774">
    <property type="term" value="C:vacuolar membrane"/>
    <property type="evidence" value="ECO:0007669"/>
    <property type="project" value="TreeGrafter"/>
</dbReference>
<dbReference type="InterPro" id="IPR013057">
    <property type="entry name" value="AA_transpt_TM"/>
</dbReference>
<evidence type="ECO:0000256" key="2">
    <source>
        <dbReference type="ARBA" id="ARBA00022692"/>
    </source>
</evidence>
<dbReference type="EMBL" id="GDRN01108324">
    <property type="protein sequence ID" value="JAI57280.1"/>
    <property type="molecule type" value="Transcribed_RNA"/>
</dbReference>
<feature type="transmembrane region" description="Helical" evidence="6">
    <location>
        <begin position="405"/>
        <end position="425"/>
    </location>
</feature>
<feature type="region of interest" description="Disordered" evidence="5">
    <location>
        <begin position="485"/>
        <end position="506"/>
    </location>
</feature>
<feature type="transmembrane region" description="Helical" evidence="6">
    <location>
        <begin position="302"/>
        <end position="326"/>
    </location>
</feature>
<keyword evidence="2 6" id="KW-0812">Transmembrane</keyword>
<organism evidence="8">
    <name type="scientific">Scylla olivacea</name>
    <name type="common">Orange mud crab</name>
    <name type="synonym">Cancer olivacea</name>
    <dbReference type="NCBI Taxonomy" id="85551"/>
    <lineage>
        <taxon>Eukaryota</taxon>
        <taxon>Metazoa</taxon>
        <taxon>Ecdysozoa</taxon>
        <taxon>Arthropoda</taxon>
        <taxon>Crustacea</taxon>
        <taxon>Multicrustacea</taxon>
        <taxon>Malacostraca</taxon>
        <taxon>Eumalacostraca</taxon>
        <taxon>Eucarida</taxon>
        <taxon>Decapoda</taxon>
        <taxon>Pleocyemata</taxon>
        <taxon>Brachyura</taxon>
        <taxon>Eubrachyura</taxon>
        <taxon>Portunoidea</taxon>
        <taxon>Portunidae</taxon>
        <taxon>Portuninae</taxon>
        <taxon>Scylla</taxon>
    </lineage>
</organism>